<protein>
    <submittedName>
        <fullName evidence="3">Uncharacterized protein</fullName>
    </submittedName>
</protein>
<keyword evidence="2" id="KW-0472">Membrane</keyword>
<dbReference type="AlphaFoldDB" id="A0A0A2MNM5"/>
<proteinExistence type="predicted"/>
<name>A0A0A2MNM5_9FLAO</name>
<dbReference type="EMBL" id="JRLW01000004">
    <property type="protein sequence ID" value="KGO89895.1"/>
    <property type="molecule type" value="Genomic_DNA"/>
</dbReference>
<reference evidence="3 4" key="1">
    <citation type="submission" date="2013-09" db="EMBL/GenBank/DDBJ databases">
        <authorList>
            <person name="Zeng Z."/>
            <person name="Chen C."/>
        </authorList>
    </citation>
    <scope>NUCLEOTIDE SEQUENCE [LARGE SCALE GENOMIC DNA]</scope>
    <source>
        <strain evidence="3 4">GH29-5</strain>
    </source>
</reference>
<sequence length="362" mass="43706">MRIAFGWYSFKVKSYSAKDLELDIEQWKDSSFEVRQKVFHLFWIPVFSLGKLYALKKQGKLYDLQENIVVKIRNKGRIRTPWYSFLLPILLIAIPIITGIYIYIAESIMKNNHYREDKKQYEIAITDVQNKLQKLSKNAYLRIINTEKPDNEKTLLKLIDFNNNNYRFIIKKVRFPKNSNEKYYFEDFGIDTLTFTKNELQKAICTDYDIVKEYKPYGVRFFGKEKYRIESIEYFDKPVIDGNIDWDFWNVIRKQKFQYYNSRFTGYKNERSWTFKLTFQNFGIPVNLIKIQNIENKIQWTDNLPIEFKSYEYLSDIYVQASTTSDPDTLKFKSKFIFEDSFKNKYEYIVKGDGAWYEIIRN</sequence>
<evidence type="ECO:0000313" key="4">
    <source>
        <dbReference type="Proteomes" id="UP000030121"/>
    </source>
</evidence>
<dbReference type="STRING" id="1121899.GCA_000430025_01457"/>
<evidence type="ECO:0000256" key="1">
    <source>
        <dbReference type="SAM" id="Coils"/>
    </source>
</evidence>
<organism evidence="3 4">
    <name type="scientific">Flavobacterium suncheonense GH29-5 = DSM 17707</name>
    <dbReference type="NCBI Taxonomy" id="1121899"/>
    <lineage>
        <taxon>Bacteria</taxon>
        <taxon>Pseudomonadati</taxon>
        <taxon>Bacteroidota</taxon>
        <taxon>Flavobacteriia</taxon>
        <taxon>Flavobacteriales</taxon>
        <taxon>Flavobacteriaceae</taxon>
        <taxon>Flavobacterium</taxon>
    </lineage>
</organism>
<dbReference type="OrthoDB" id="766141at2"/>
<gene>
    <name evidence="3" type="ORF">Q764_04605</name>
</gene>
<accession>A0A0A2MNM5</accession>
<evidence type="ECO:0000256" key="2">
    <source>
        <dbReference type="SAM" id="Phobius"/>
    </source>
</evidence>
<keyword evidence="2" id="KW-1133">Transmembrane helix</keyword>
<keyword evidence="1" id="KW-0175">Coiled coil</keyword>
<evidence type="ECO:0000313" key="3">
    <source>
        <dbReference type="EMBL" id="KGO89895.1"/>
    </source>
</evidence>
<dbReference type="eggNOG" id="ENOG502ZPC2">
    <property type="taxonomic scope" value="Bacteria"/>
</dbReference>
<dbReference type="RefSeq" id="WP_026981678.1">
    <property type="nucleotide sequence ID" value="NZ_JRLW01000004.1"/>
</dbReference>
<keyword evidence="4" id="KW-1185">Reference proteome</keyword>
<dbReference type="Proteomes" id="UP000030121">
    <property type="component" value="Unassembled WGS sequence"/>
</dbReference>
<feature type="transmembrane region" description="Helical" evidence="2">
    <location>
        <begin position="82"/>
        <end position="104"/>
    </location>
</feature>
<keyword evidence="2" id="KW-0812">Transmembrane</keyword>
<comment type="caution">
    <text evidence="3">The sequence shown here is derived from an EMBL/GenBank/DDBJ whole genome shotgun (WGS) entry which is preliminary data.</text>
</comment>
<feature type="coiled-coil region" evidence="1">
    <location>
        <begin position="111"/>
        <end position="138"/>
    </location>
</feature>